<keyword evidence="1" id="KW-0812">Transmembrane</keyword>
<evidence type="ECO:0000313" key="2">
    <source>
        <dbReference type="EMBL" id="OEF26988.1"/>
    </source>
</evidence>
<proteinExistence type="predicted"/>
<sequence length="174" mass="18788">MAKIGLFIQACLAAAIFYLGFTIYSFTNTVNKVVETYPTMLADFNQTTANLDIKGWLDVANKYAEIAPKALQVVQDMNSTVAGVNKTVASVDTKLPQVLAEMNGLRTQTVPAVLKESALIRQELPPMLTKIDQIVEKSEEISKNATEGAVKGIILSPVNLLKDAGKGLKSTVTE</sequence>
<organism evidence="2 3">
    <name type="scientific">Vibrio rumoiensis 1S-45</name>
    <dbReference type="NCBI Taxonomy" id="1188252"/>
    <lineage>
        <taxon>Bacteria</taxon>
        <taxon>Pseudomonadati</taxon>
        <taxon>Pseudomonadota</taxon>
        <taxon>Gammaproteobacteria</taxon>
        <taxon>Vibrionales</taxon>
        <taxon>Vibrionaceae</taxon>
        <taxon>Vibrio</taxon>
    </lineage>
</organism>
<comment type="caution">
    <text evidence="2">The sequence shown here is derived from an EMBL/GenBank/DDBJ whole genome shotgun (WGS) entry which is preliminary data.</text>
</comment>
<keyword evidence="1" id="KW-1133">Transmembrane helix</keyword>
<dbReference type="STRING" id="1188252.A1QC_01070"/>
<name>A0A1E5E4C0_9VIBR</name>
<dbReference type="RefSeq" id="WP_017025257.1">
    <property type="nucleotide sequence ID" value="NZ_AJYK02000043.1"/>
</dbReference>
<protein>
    <submittedName>
        <fullName evidence="2">Uncharacterized protein</fullName>
    </submittedName>
</protein>
<evidence type="ECO:0000256" key="1">
    <source>
        <dbReference type="SAM" id="Phobius"/>
    </source>
</evidence>
<dbReference type="OrthoDB" id="5915500at2"/>
<keyword evidence="3" id="KW-1185">Reference proteome</keyword>
<dbReference type="EMBL" id="AJYK02000043">
    <property type="protein sequence ID" value="OEF26988.1"/>
    <property type="molecule type" value="Genomic_DNA"/>
</dbReference>
<dbReference type="AlphaFoldDB" id="A0A1E5E4C0"/>
<dbReference type="eggNOG" id="COG4520">
    <property type="taxonomic scope" value="Bacteria"/>
</dbReference>
<evidence type="ECO:0000313" key="3">
    <source>
        <dbReference type="Proteomes" id="UP000094070"/>
    </source>
</evidence>
<keyword evidence="1" id="KW-0472">Membrane</keyword>
<reference evidence="2 3" key="1">
    <citation type="journal article" date="2012" name="Science">
        <title>Ecological populations of bacteria act as socially cohesive units of antibiotic production and resistance.</title>
        <authorList>
            <person name="Cordero O.X."/>
            <person name="Wildschutte H."/>
            <person name="Kirkup B."/>
            <person name="Proehl S."/>
            <person name="Ngo L."/>
            <person name="Hussain F."/>
            <person name="Le Roux F."/>
            <person name="Mincer T."/>
            <person name="Polz M.F."/>
        </authorList>
    </citation>
    <scope>NUCLEOTIDE SEQUENCE [LARGE SCALE GENOMIC DNA]</scope>
    <source>
        <strain evidence="2 3">1S-45</strain>
    </source>
</reference>
<feature type="transmembrane region" description="Helical" evidence="1">
    <location>
        <begin position="6"/>
        <end position="26"/>
    </location>
</feature>
<accession>A0A1E5E4C0</accession>
<gene>
    <name evidence="2" type="ORF">A1QC_01070</name>
</gene>
<dbReference type="Proteomes" id="UP000094070">
    <property type="component" value="Unassembled WGS sequence"/>
</dbReference>